<evidence type="ECO:0000259" key="5">
    <source>
        <dbReference type="Pfam" id="PF16135"/>
    </source>
</evidence>
<evidence type="ECO:0000313" key="6">
    <source>
        <dbReference type="EMBL" id="KAF6147626.1"/>
    </source>
</evidence>
<accession>A0A7J7LYA0</accession>
<proteinExistence type="predicted"/>
<keyword evidence="3" id="KW-0804">Transcription</keyword>
<evidence type="ECO:0000256" key="1">
    <source>
        <dbReference type="ARBA" id="ARBA00004123"/>
    </source>
</evidence>
<sequence length="274" mass="29720">SGDGRGVQFAPYGISFQQQGHGNMSLEAEYCRSIPPREVSSSCSRVSGGHDRLDMTKVNETEPDLSSTQWGRLASTNPLNIGQCNAKNVAASMRVPPNTKPAVFNNTFGFVKGLPHVFCLATSGELLLSNTGLLGVVCSCHSSHMSVSKFCEHSGFYGVSPGNAIRLENGHTIAQWRSLYLLKFGIRAPDDNCGWDWPGETSRIGEFGKSKGHVPNKSEISNLLQSVDTFVRSGKSESPCNNFVYPNYYYRGSNVTGKSSNSVKLNPQQGRADS</sequence>
<keyword evidence="4" id="KW-0539">Nucleus</keyword>
<name>A0A7J7LYA0_9MAGN</name>
<organism evidence="6 7">
    <name type="scientific">Kingdonia uniflora</name>
    <dbReference type="NCBI Taxonomy" id="39325"/>
    <lineage>
        <taxon>Eukaryota</taxon>
        <taxon>Viridiplantae</taxon>
        <taxon>Streptophyta</taxon>
        <taxon>Embryophyta</taxon>
        <taxon>Tracheophyta</taxon>
        <taxon>Spermatophyta</taxon>
        <taxon>Magnoliopsida</taxon>
        <taxon>Ranunculales</taxon>
        <taxon>Circaeasteraceae</taxon>
        <taxon>Kingdonia</taxon>
    </lineage>
</organism>
<dbReference type="GO" id="GO:0045893">
    <property type="term" value="P:positive regulation of DNA-templated transcription"/>
    <property type="evidence" value="ECO:0007669"/>
    <property type="project" value="TreeGrafter"/>
</dbReference>
<keyword evidence="2" id="KW-0805">Transcription regulation</keyword>
<reference evidence="6 7" key="1">
    <citation type="journal article" date="2020" name="IScience">
        <title>Genome Sequencing of the Endangered Kingdonia uniflora (Circaeasteraceae, Ranunculales) Reveals Potential Mechanisms of Evolutionary Specialization.</title>
        <authorList>
            <person name="Sun Y."/>
            <person name="Deng T."/>
            <person name="Zhang A."/>
            <person name="Moore M.J."/>
            <person name="Landis J.B."/>
            <person name="Lin N."/>
            <person name="Zhang H."/>
            <person name="Zhang X."/>
            <person name="Huang J."/>
            <person name="Zhang X."/>
            <person name="Sun H."/>
            <person name="Wang H."/>
        </authorList>
    </citation>
    <scope>NUCLEOTIDE SEQUENCE [LARGE SCALE GENOMIC DNA]</scope>
    <source>
        <strain evidence="6">TB1705</strain>
        <tissue evidence="6">Leaf</tissue>
    </source>
</reference>
<evidence type="ECO:0000256" key="4">
    <source>
        <dbReference type="ARBA" id="ARBA00023242"/>
    </source>
</evidence>
<evidence type="ECO:0000313" key="7">
    <source>
        <dbReference type="Proteomes" id="UP000541444"/>
    </source>
</evidence>
<comment type="subcellular location">
    <subcellularLocation>
        <location evidence="1">Nucleus</location>
    </subcellularLocation>
</comment>
<dbReference type="AlphaFoldDB" id="A0A7J7LYA0"/>
<comment type="caution">
    <text evidence="6">The sequence shown here is derived from an EMBL/GenBank/DDBJ whole genome shotgun (WGS) entry which is preliminary data.</text>
</comment>
<dbReference type="Proteomes" id="UP000541444">
    <property type="component" value="Unassembled WGS sequence"/>
</dbReference>
<evidence type="ECO:0000256" key="2">
    <source>
        <dbReference type="ARBA" id="ARBA00023015"/>
    </source>
</evidence>
<dbReference type="PANTHER" id="PTHR45838">
    <property type="entry name" value="HISTONE-LYSINE-N-METHYLTRANSFERASE 2 KMT2 FAMILY MEMBER"/>
    <property type="match status" value="1"/>
</dbReference>
<dbReference type="GO" id="GO:0035097">
    <property type="term" value="C:histone methyltransferase complex"/>
    <property type="evidence" value="ECO:0007669"/>
    <property type="project" value="TreeGrafter"/>
</dbReference>
<dbReference type="OrthoDB" id="308383at2759"/>
<dbReference type="Pfam" id="PF16135">
    <property type="entry name" value="TDBD"/>
    <property type="match status" value="1"/>
</dbReference>
<dbReference type="GO" id="GO:0042800">
    <property type="term" value="F:histone H3K4 methyltransferase activity"/>
    <property type="evidence" value="ECO:0007669"/>
    <property type="project" value="TreeGrafter"/>
</dbReference>
<keyword evidence="7" id="KW-1185">Reference proteome</keyword>
<evidence type="ECO:0000256" key="3">
    <source>
        <dbReference type="ARBA" id="ARBA00023163"/>
    </source>
</evidence>
<protein>
    <recommendedName>
        <fullName evidence="5">Tify domain-containing protein</fullName>
    </recommendedName>
</protein>
<feature type="non-terminal residue" evidence="6">
    <location>
        <position position="274"/>
    </location>
</feature>
<dbReference type="PANTHER" id="PTHR45838:SF4">
    <property type="entry name" value="HISTONE-LYSINE N-METHYLTRANSFERASE TRITHORAX"/>
    <property type="match status" value="1"/>
</dbReference>
<dbReference type="EMBL" id="JACGCM010001886">
    <property type="protein sequence ID" value="KAF6147626.1"/>
    <property type="molecule type" value="Genomic_DNA"/>
</dbReference>
<feature type="non-terminal residue" evidence="6">
    <location>
        <position position="1"/>
    </location>
</feature>
<gene>
    <name evidence="6" type="ORF">GIB67_031617</name>
</gene>
<dbReference type="InterPro" id="IPR032308">
    <property type="entry name" value="TDBD"/>
</dbReference>
<feature type="domain" description="Tify" evidence="5">
    <location>
        <begin position="132"/>
        <end position="177"/>
    </location>
</feature>